<dbReference type="AlphaFoldDB" id="A0A517Z2X7"/>
<keyword evidence="2" id="KW-1185">Reference proteome</keyword>
<dbReference type="EMBL" id="CP036275">
    <property type="protein sequence ID" value="QDU36813.1"/>
    <property type="molecule type" value="Genomic_DNA"/>
</dbReference>
<gene>
    <name evidence="1" type="ORF">Mal4_11110</name>
</gene>
<name>A0A517Z2X7_9PLAN</name>
<dbReference type="Proteomes" id="UP000320496">
    <property type="component" value="Chromosome"/>
</dbReference>
<sequence length="92" mass="10567">MAEAKKTRDHDVIRQWVDARCGKPATVKQTQQGNEPAGLLRIDFGEPDKQLEAIPWDEFFQKFDAENLAFLYQEKTEDGDTSRFCKFVDANA</sequence>
<accession>A0A517Z2X7</accession>
<evidence type="ECO:0000313" key="1">
    <source>
        <dbReference type="EMBL" id="QDU36813.1"/>
    </source>
</evidence>
<protein>
    <submittedName>
        <fullName evidence="1">Uncharacterized protein</fullName>
    </submittedName>
</protein>
<dbReference type="KEGG" id="mri:Mal4_11110"/>
<organism evidence="1 2">
    <name type="scientific">Maioricimonas rarisocia</name>
    <dbReference type="NCBI Taxonomy" id="2528026"/>
    <lineage>
        <taxon>Bacteria</taxon>
        <taxon>Pseudomonadati</taxon>
        <taxon>Planctomycetota</taxon>
        <taxon>Planctomycetia</taxon>
        <taxon>Planctomycetales</taxon>
        <taxon>Planctomycetaceae</taxon>
        <taxon>Maioricimonas</taxon>
    </lineage>
</organism>
<dbReference type="RefSeq" id="WP_145367440.1">
    <property type="nucleotide sequence ID" value="NZ_CP036275.1"/>
</dbReference>
<evidence type="ECO:0000313" key="2">
    <source>
        <dbReference type="Proteomes" id="UP000320496"/>
    </source>
</evidence>
<dbReference type="OrthoDB" id="9808866at2"/>
<reference evidence="1 2" key="1">
    <citation type="submission" date="2019-02" db="EMBL/GenBank/DDBJ databases">
        <title>Deep-cultivation of Planctomycetes and their phenomic and genomic characterization uncovers novel biology.</title>
        <authorList>
            <person name="Wiegand S."/>
            <person name="Jogler M."/>
            <person name="Boedeker C."/>
            <person name="Pinto D."/>
            <person name="Vollmers J."/>
            <person name="Rivas-Marin E."/>
            <person name="Kohn T."/>
            <person name="Peeters S.H."/>
            <person name="Heuer A."/>
            <person name="Rast P."/>
            <person name="Oberbeckmann S."/>
            <person name="Bunk B."/>
            <person name="Jeske O."/>
            <person name="Meyerdierks A."/>
            <person name="Storesund J.E."/>
            <person name="Kallscheuer N."/>
            <person name="Luecker S."/>
            <person name="Lage O.M."/>
            <person name="Pohl T."/>
            <person name="Merkel B.J."/>
            <person name="Hornburger P."/>
            <person name="Mueller R.-W."/>
            <person name="Bruemmer F."/>
            <person name="Labrenz M."/>
            <person name="Spormann A.M."/>
            <person name="Op den Camp H."/>
            <person name="Overmann J."/>
            <person name="Amann R."/>
            <person name="Jetten M.S.M."/>
            <person name="Mascher T."/>
            <person name="Medema M.H."/>
            <person name="Devos D.P."/>
            <person name="Kaster A.-K."/>
            <person name="Ovreas L."/>
            <person name="Rohde M."/>
            <person name="Galperin M.Y."/>
            <person name="Jogler C."/>
        </authorList>
    </citation>
    <scope>NUCLEOTIDE SEQUENCE [LARGE SCALE GENOMIC DNA]</scope>
    <source>
        <strain evidence="1 2">Mal4</strain>
    </source>
</reference>
<proteinExistence type="predicted"/>